<sequence>MSVLFASSSAALGTAALTFTPNSRQETLKMDFKIHHRSKPSDGFQLFNTIPRHGTLTAHIYNYALTESTIVLKEVTVSTCLPVCALPTVSTYMLPIDFSVYGRDSLS</sequence>
<name>A0ABR1YWM7_9PEZI</name>
<comment type="caution">
    <text evidence="1">The sequence shown here is derived from an EMBL/GenBank/DDBJ whole genome shotgun (WGS) entry which is preliminary data.</text>
</comment>
<proteinExistence type="predicted"/>
<gene>
    <name evidence="1" type="ORF">HDK90DRAFT_523619</name>
</gene>
<organism evidence="1 2">
    <name type="scientific">Phyllosticta capitalensis</name>
    <dbReference type="NCBI Taxonomy" id="121624"/>
    <lineage>
        <taxon>Eukaryota</taxon>
        <taxon>Fungi</taxon>
        <taxon>Dikarya</taxon>
        <taxon>Ascomycota</taxon>
        <taxon>Pezizomycotina</taxon>
        <taxon>Dothideomycetes</taxon>
        <taxon>Dothideomycetes incertae sedis</taxon>
        <taxon>Botryosphaeriales</taxon>
        <taxon>Phyllostictaceae</taxon>
        <taxon>Phyllosticta</taxon>
    </lineage>
</organism>
<protein>
    <submittedName>
        <fullName evidence="1">Uncharacterized protein</fullName>
    </submittedName>
</protein>
<dbReference type="EMBL" id="JBBWRZ010000003">
    <property type="protein sequence ID" value="KAK8240610.1"/>
    <property type="molecule type" value="Genomic_DNA"/>
</dbReference>
<evidence type="ECO:0000313" key="2">
    <source>
        <dbReference type="Proteomes" id="UP001492380"/>
    </source>
</evidence>
<dbReference type="Proteomes" id="UP001492380">
    <property type="component" value="Unassembled WGS sequence"/>
</dbReference>
<keyword evidence="2" id="KW-1185">Reference proteome</keyword>
<accession>A0ABR1YWM7</accession>
<evidence type="ECO:0000313" key="1">
    <source>
        <dbReference type="EMBL" id="KAK8240610.1"/>
    </source>
</evidence>
<reference evidence="1 2" key="1">
    <citation type="submission" date="2024-04" db="EMBL/GenBank/DDBJ databases">
        <title>Phyllosticta paracitricarpa is synonymous to the EU quarantine fungus P. citricarpa based on phylogenomic analyses.</title>
        <authorList>
            <consortium name="Lawrence Berkeley National Laboratory"/>
            <person name="Van Ingen-Buijs V.A."/>
            <person name="Van Westerhoven A.C."/>
            <person name="Haridas S."/>
            <person name="Skiadas P."/>
            <person name="Martin F."/>
            <person name="Groenewald J.Z."/>
            <person name="Crous P.W."/>
            <person name="Seidl M.F."/>
        </authorList>
    </citation>
    <scope>NUCLEOTIDE SEQUENCE [LARGE SCALE GENOMIC DNA]</scope>
    <source>
        <strain evidence="1 2">CBS 123374</strain>
    </source>
</reference>